<name>A0ACC1RXV1_9APHY</name>
<organism evidence="1 2">
    <name type="scientific">Phlebia brevispora</name>
    <dbReference type="NCBI Taxonomy" id="194682"/>
    <lineage>
        <taxon>Eukaryota</taxon>
        <taxon>Fungi</taxon>
        <taxon>Dikarya</taxon>
        <taxon>Basidiomycota</taxon>
        <taxon>Agaricomycotina</taxon>
        <taxon>Agaricomycetes</taxon>
        <taxon>Polyporales</taxon>
        <taxon>Meruliaceae</taxon>
        <taxon>Phlebia</taxon>
    </lineage>
</organism>
<dbReference type="Proteomes" id="UP001148662">
    <property type="component" value="Unassembled WGS sequence"/>
</dbReference>
<reference evidence="1" key="1">
    <citation type="submission" date="2022-07" db="EMBL/GenBank/DDBJ databases">
        <title>Genome Sequence of Phlebia brevispora.</title>
        <authorList>
            <person name="Buettner E."/>
        </authorList>
    </citation>
    <scope>NUCLEOTIDE SEQUENCE</scope>
    <source>
        <strain evidence="1">MPL23</strain>
    </source>
</reference>
<dbReference type="EMBL" id="JANHOG010002059">
    <property type="protein sequence ID" value="KAJ3527857.1"/>
    <property type="molecule type" value="Genomic_DNA"/>
</dbReference>
<comment type="caution">
    <text evidence="1">The sequence shown here is derived from an EMBL/GenBank/DDBJ whole genome shotgun (WGS) entry which is preliminary data.</text>
</comment>
<protein>
    <submittedName>
        <fullName evidence="1">Uncharacterized protein</fullName>
    </submittedName>
</protein>
<sequence>MRNKDFLKMLMEDKRTSDSWSRWTGAIMSWEVMGNQDLEEMHEEFRRDRKRKAKSTAAKPKAPPTRTSARTRSQARKPAREEAPSQPKKKRKVDDDLVNDIRWADRLWRARSNLSTEDGEKYDAKDASIEAGACALETLASTSGTRLFCVNGILKNDRMYFWYYDACGFVYTDQSISLVEDFEKAAAILVGIACCDPERLGALPASIFEPPSDAPHPDHWPPESLKGYSMTIPKRQDVSREVNVTLENPIFAQYVLAGRRTFVYAIKKVSPSENEQIIKFSYQLNSRRQECDYVNIARKAGVKHLPTVHASGDLWKMSDGVRSIFYDRCNVEYEDRTLRAVIYDRYLPLETLIPDSPEYIPIMAYQLLDCLHDLRYKANILHRDVSAHNVMYERRGDRVNFVLIDFDMAMVVSENPAEAYIPTSKHRTGTLPFMAVELVFDAFHRMEDMTAFGPIPHRLCHDLESVYWLCYWCILVLLVPESAKQREFHLSIVHRWQTNEYRLIAGDKRMTRCEPLRSACIELPKKAKEAGLYMWFLQWSRVWAEFDAFMGPYRFEVADARDEGHEPPPFDDETINGIVTRDNIKKRLTEAIPDTYGSATEKAAETTAAANAADDIEKASVSKSGEPPANTARSRKNVSEDVSKSPQDETTKSEEGAGIEKKAKGKTTRKTAANRERTVATRKTAAVVKAAAKKTAAALDKAASAGTKDDSNDIRSRLRPRKQK</sequence>
<keyword evidence="2" id="KW-1185">Reference proteome</keyword>
<accession>A0ACC1RXV1</accession>
<proteinExistence type="predicted"/>
<evidence type="ECO:0000313" key="1">
    <source>
        <dbReference type="EMBL" id="KAJ3527857.1"/>
    </source>
</evidence>
<evidence type="ECO:0000313" key="2">
    <source>
        <dbReference type="Proteomes" id="UP001148662"/>
    </source>
</evidence>
<gene>
    <name evidence="1" type="ORF">NM688_g8071</name>
</gene>